<dbReference type="InterPro" id="IPR041370">
    <property type="entry name" value="Mlase_EEF1AKMT1/ZCCHC4"/>
</dbReference>
<feature type="region of interest" description="Disordered" evidence="5">
    <location>
        <begin position="41"/>
        <end position="61"/>
    </location>
</feature>
<dbReference type="Proteomes" id="UP000013827">
    <property type="component" value="Unassembled WGS sequence"/>
</dbReference>
<evidence type="ECO:0000256" key="5">
    <source>
        <dbReference type="SAM" id="MobiDB-lite"/>
    </source>
</evidence>
<proteinExistence type="predicted"/>
<sequence length="243" mass="26391">MIPLFAAVAALALLPAHPTPGQRGAPLHIGRAVSPLAALNRKQRRHHLQPSGTPYPTAHPATNLEPTECAGVTEEHAFEQYFFDEATRAALLDLLLARHSRPLLLCAPSLAVEAEARGAPYLLLDRDERFGFLRGFRPFDLERPEPETAADFAFDCVLCDPPFSNFELARLREVLNTLGAAAAPLYLCYNARREGALVDAFAGSGRELVRMAGGPLGYTSVKASTQQHIFLYGPPWPSVGVPS</sequence>
<keyword evidence="8" id="KW-1185">Reference proteome</keyword>
<protein>
    <submittedName>
        <fullName evidence="7">Uncharacterized protein</fullName>
    </submittedName>
</protein>
<dbReference type="EnsemblProtists" id="EOD03889">
    <property type="protein sequence ID" value="EOD03889"/>
    <property type="gene ID" value="EMIHUDRAFT_221672"/>
</dbReference>
<keyword evidence="4" id="KW-0808">Transferase</keyword>
<evidence type="ECO:0000313" key="8">
    <source>
        <dbReference type="Proteomes" id="UP000013827"/>
    </source>
</evidence>
<reference evidence="7" key="2">
    <citation type="submission" date="2024-10" db="UniProtKB">
        <authorList>
            <consortium name="EnsemblProtists"/>
        </authorList>
    </citation>
    <scope>IDENTIFICATION</scope>
</reference>
<dbReference type="eggNOG" id="ENOG502SCW2">
    <property type="taxonomic scope" value="Eukaryota"/>
</dbReference>
<dbReference type="PaxDb" id="2903-EOD03889"/>
<accession>A0A0D3HY04</accession>
<evidence type="ECO:0000256" key="3">
    <source>
        <dbReference type="ARBA" id="ARBA00022603"/>
    </source>
</evidence>
<feature type="chain" id="PRO_5044249575" evidence="6">
    <location>
        <begin position="22"/>
        <end position="243"/>
    </location>
</feature>
<evidence type="ECO:0000256" key="6">
    <source>
        <dbReference type="SAM" id="SignalP"/>
    </source>
</evidence>
<dbReference type="AlphaFoldDB" id="A0A0D3HY04"/>
<reference evidence="8" key="1">
    <citation type="journal article" date="2013" name="Nature">
        <title>Pan genome of the phytoplankton Emiliania underpins its global distribution.</title>
        <authorList>
            <person name="Read B.A."/>
            <person name="Kegel J."/>
            <person name="Klute M.J."/>
            <person name="Kuo A."/>
            <person name="Lefebvre S.C."/>
            <person name="Maumus F."/>
            <person name="Mayer C."/>
            <person name="Miller J."/>
            <person name="Monier A."/>
            <person name="Salamov A."/>
            <person name="Young J."/>
            <person name="Aguilar M."/>
            <person name="Claverie J.M."/>
            <person name="Frickenhaus S."/>
            <person name="Gonzalez K."/>
            <person name="Herman E.K."/>
            <person name="Lin Y.C."/>
            <person name="Napier J."/>
            <person name="Ogata H."/>
            <person name="Sarno A.F."/>
            <person name="Shmutz J."/>
            <person name="Schroeder D."/>
            <person name="de Vargas C."/>
            <person name="Verret F."/>
            <person name="von Dassow P."/>
            <person name="Valentin K."/>
            <person name="Van de Peer Y."/>
            <person name="Wheeler G."/>
            <person name="Dacks J.B."/>
            <person name="Delwiche C.F."/>
            <person name="Dyhrman S.T."/>
            <person name="Glockner G."/>
            <person name="John U."/>
            <person name="Richards T."/>
            <person name="Worden A.Z."/>
            <person name="Zhang X."/>
            <person name="Grigoriev I.V."/>
            <person name="Allen A.E."/>
            <person name="Bidle K."/>
            <person name="Borodovsky M."/>
            <person name="Bowler C."/>
            <person name="Brownlee C."/>
            <person name="Cock J.M."/>
            <person name="Elias M."/>
            <person name="Gladyshev V.N."/>
            <person name="Groth M."/>
            <person name="Guda C."/>
            <person name="Hadaegh A."/>
            <person name="Iglesias-Rodriguez M.D."/>
            <person name="Jenkins J."/>
            <person name="Jones B.M."/>
            <person name="Lawson T."/>
            <person name="Leese F."/>
            <person name="Lindquist E."/>
            <person name="Lobanov A."/>
            <person name="Lomsadze A."/>
            <person name="Malik S.B."/>
            <person name="Marsh M.E."/>
            <person name="Mackinder L."/>
            <person name="Mock T."/>
            <person name="Mueller-Roeber B."/>
            <person name="Pagarete A."/>
            <person name="Parker M."/>
            <person name="Probert I."/>
            <person name="Quesneville H."/>
            <person name="Raines C."/>
            <person name="Rensing S.A."/>
            <person name="Riano-Pachon D.M."/>
            <person name="Richier S."/>
            <person name="Rokitta S."/>
            <person name="Shiraiwa Y."/>
            <person name="Soanes D.M."/>
            <person name="van der Giezen M."/>
            <person name="Wahlund T.M."/>
            <person name="Williams B."/>
            <person name="Wilson W."/>
            <person name="Wolfe G."/>
            <person name="Wurch L.L."/>
        </authorList>
    </citation>
    <scope>NUCLEOTIDE SEQUENCE</scope>
</reference>
<feature type="signal peptide" evidence="6">
    <location>
        <begin position="1"/>
        <end position="21"/>
    </location>
</feature>
<dbReference type="HOGENOM" id="CLU_116458_0_0_1"/>
<dbReference type="GO" id="GO:0005737">
    <property type="term" value="C:cytoplasm"/>
    <property type="evidence" value="ECO:0007669"/>
    <property type="project" value="UniProtKB-SubCell"/>
</dbReference>
<dbReference type="GO" id="GO:0032259">
    <property type="term" value="P:methylation"/>
    <property type="evidence" value="ECO:0007669"/>
    <property type="project" value="UniProtKB-KW"/>
</dbReference>
<dbReference type="Pfam" id="PF10237">
    <property type="entry name" value="N6-adenineMlase"/>
    <property type="match status" value="1"/>
</dbReference>
<keyword evidence="6" id="KW-0732">Signal</keyword>
<evidence type="ECO:0000256" key="2">
    <source>
        <dbReference type="ARBA" id="ARBA00022490"/>
    </source>
</evidence>
<evidence type="ECO:0000313" key="7">
    <source>
        <dbReference type="EnsemblProtists" id="EOD03889"/>
    </source>
</evidence>
<keyword evidence="2" id="KW-0963">Cytoplasm</keyword>
<evidence type="ECO:0000256" key="1">
    <source>
        <dbReference type="ARBA" id="ARBA00004496"/>
    </source>
</evidence>
<dbReference type="GeneID" id="17250101"/>
<comment type="subcellular location">
    <subcellularLocation>
        <location evidence="1">Cytoplasm</location>
    </subcellularLocation>
</comment>
<organism evidence="7 8">
    <name type="scientific">Emiliania huxleyi (strain CCMP1516)</name>
    <dbReference type="NCBI Taxonomy" id="280463"/>
    <lineage>
        <taxon>Eukaryota</taxon>
        <taxon>Haptista</taxon>
        <taxon>Haptophyta</taxon>
        <taxon>Prymnesiophyceae</taxon>
        <taxon>Isochrysidales</taxon>
        <taxon>Noelaerhabdaceae</taxon>
        <taxon>Emiliania</taxon>
    </lineage>
</organism>
<name>A0A0D3HY04_EMIH1</name>
<dbReference type="GO" id="GO:0008168">
    <property type="term" value="F:methyltransferase activity"/>
    <property type="evidence" value="ECO:0007669"/>
    <property type="project" value="UniProtKB-KW"/>
</dbReference>
<dbReference type="KEGG" id="ehx:EMIHUDRAFT_221672"/>
<keyword evidence="3" id="KW-0489">Methyltransferase</keyword>
<dbReference type="RefSeq" id="XP_005756318.1">
    <property type="nucleotide sequence ID" value="XM_005756261.1"/>
</dbReference>
<evidence type="ECO:0000256" key="4">
    <source>
        <dbReference type="ARBA" id="ARBA00022679"/>
    </source>
</evidence>